<dbReference type="EMBL" id="JAJFAZ020000006">
    <property type="protein sequence ID" value="KAI5324490.1"/>
    <property type="molecule type" value="Genomic_DNA"/>
</dbReference>
<reference evidence="1 2" key="1">
    <citation type="journal article" date="2022" name="G3 (Bethesda)">
        <title>Whole-genome sequence and methylome profiling of the almond [Prunus dulcis (Mill.) D.A. Webb] cultivar 'Nonpareil'.</title>
        <authorList>
            <person name="D'Amico-Willman K.M."/>
            <person name="Ouma W.Z."/>
            <person name="Meulia T."/>
            <person name="Sideli G.M."/>
            <person name="Gradziel T.M."/>
            <person name="Fresnedo-Ramirez J."/>
        </authorList>
    </citation>
    <scope>NUCLEOTIDE SEQUENCE [LARGE SCALE GENOMIC DNA]</scope>
    <source>
        <strain evidence="1">Clone GOH B32 T37-40</strain>
    </source>
</reference>
<evidence type="ECO:0000313" key="1">
    <source>
        <dbReference type="EMBL" id="KAI5324490.1"/>
    </source>
</evidence>
<name>A0AAD4YX16_PRUDU</name>
<evidence type="ECO:0000313" key="2">
    <source>
        <dbReference type="Proteomes" id="UP001054821"/>
    </source>
</evidence>
<dbReference type="Proteomes" id="UP001054821">
    <property type="component" value="Chromosome 6"/>
</dbReference>
<accession>A0AAD4YX16</accession>
<comment type="caution">
    <text evidence="1">The sequence shown here is derived from an EMBL/GenBank/DDBJ whole genome shotgun (WGS) entry which is preliminary data.</text>
</comment>
<organism evidence="1 2">
    <name type="scientific">Prunus dulcis</name>
    <name type="common">Almond</name>
    <name type="synonym">Amygdalus dulcis</name>
    <dbReference type="NCBI Taxonomy" id="3755"/>
    <lineage>
        <taxon>Eukaryota</taxon>
        <taxon>Viridiplantae</taxon>
        <taxon>Streptophyta</taxon>
        <taxon>Embryophyta</taxon>
        <taxon>Tracheophyta</taxon>
        <taxon>Spermatophyta</taxon>
        <taxon>Magnoliopsida</taxon>
        <taxon>eudicotyledons</taxon>
        <taxon>Gunneridae</taxon>
        <taxon>Pentapetalae</taxon>
        <taxon>rosids</taxon>
        <taxon>fabids</taxon>
        <taxon>Rosales</taxon>
        <taxon>Rosaceae</taxon>
        <taxon>Amygdaloideae</taxon>
        <taxon>Amygdaleae</taxon>
        <taxon>Prunus</taxon>
    </lineage>
</organism>
<keyword evidence="2" id="KW-1185">Reference proteome</keyword>
<protein>
    <submittedName>
        <fullName evidence="1">Uncharacterized protein</fullName>
    </submittedName>
</protein>
<dbReference type="AlphaFoldDB" id="A0AAD4YX16"/>
<gene>
    <name evidence="1" type="ORF">L3X38_033563</name>
</gene>
<proteinExistence type="predicted"/>
<sequence length="98" mass="10822">MMPPGTRPRRMRRYEAINHTVSLRHETDDALRQIIAPSPSTSTAFPRSAAFDPNYMSFVASTGPILGFMSSTYAGPTSKAALDPLMISLDLWVSRHPT</sequence>